<feature type="transmembrane region" description="Helical" evidence="7">
    <location>
        <begin position="115"/>
        <end position="135"/>
    </location>
</feature>
<feature type="transmembrane region" description="Helical" evidence="7">
    <location>
        <begin position="260"/>
        <end position="282"/>
    </location>
</feature>
<evidence type="ECO:0000256" key="3">
    <source>
        <dbReference type="ARBA" id="ARBA00022989"/>
    </source>
</evidence>
<keyword evidence="10" id="KW-1185">Reference proteome</keyword>
<proteinExistence type="inferred from homology"/>
<dbReference type="RefSeq" id="XP_013265206.1">
    <property type="nucleotide sequence ID" value="XM_013409752.1"/>
</dbReference>
<dbReference type="InterPro" id="IPR052337">
    <property type="entry name" value="SAT4-like"/>
</dbReference>
<evidence type="ECO:0000256" key="4">
    <source>
        <dbReference type="ARBA" id="ARBA00023136"/>
    </source>
</evidence>
<evidence type="ECO:0000256" key="1">
    <source>
        <dbReference type="ARBA" id="ARBA00004141"/>
    </source>
</evidence>
<dbReference type="GO" id="GO:0016020">
    <property type="term" value="C:membrane"/>
    <property type="evidence" value="ECO:0007669"/>
    <property type="project" value="UniProtKB-SubCell"/>
</dbReference>
<evidence type="ECO:0000313" key="10">
    <source>
        <dbReference type="Proteomes" id="UP000027920"/>
    </source>
</evidence>
<dbReference type="PANTHER" id="PTHR33048">
    <property type="entry name" value="PTH11-LIKE INTEGRAL MEMBRANE PROTEIN (AFU_ORTHOLOGUE AFUA_5G11245)"/>
    <property type="match status" value="1"/>
</dbReference>
<reference evidence="9 10" key="1">
    <citation type="submission" date="2013-03" db="EMBL/GenBank/DDBJ databases">
        <title>The Genome Sequence of Exophiala aquamarina CBS 119918.</title>
        <authorList>
            <consortium name="The Broad Institute Genomics Platform"/>
            <person name="Cuomo C."/>
            <person name="de Hoog S."/>
            <person name="Gorbushina A."/>
            <person name="Walker B."/>
            <person name="Young S.K."/>
            <person name="Zeng Q."/>
            <person name="Gargeya S."/>
            <person name="Fitzgerald M."/>
            <person name="Haas B."/>
            <person name="Abouelleil A."/>
            <person name="Allen A.W."/>
            <person name="Alvarado L."/>
            <person name="Arachchi H.M."/>
            <person name="Berlin A.M."/>
            <person name="Chapman S.B."/>
            <person name="Gainer-Dewar J."/>
            <person name="Goldberg J."/>
            <person name="Griggs A."/>
            <person name="Gujja S."/>
            <person name="Hansen M."/>
            <person name="Howarth C."/>
            <person name="Imamovic A."/>
            <person name="Ireland A."/>
            <person name="Larimer J."/>
            <person name="McCowan C."/>
            <person name="Murphy C."/>
            <person name="Pearson M."/>
            <person name="Poon T.W."/>
            <person name="Priest M."/>
            <person name="Roberts A."/>
            <person name="Saif S."/>
            <person name="Shea T."/>
            <person name="Sisk P."/>
            <person name="Sykes S."/>
            <person name="Wortman J."/>
            <person name="Nusbaum C."/>
            <person name="Birren B."/>
        </authorList>
    </citation>
    <scope>NUCLEOTIDE SEQUENCE [LARGE SCALE GENOMIC DNA]</scope>
    <source>
        <strain evidence="9 10">CBS 119918</strain>
    </source>
</reference>
<dbReference type="OrthoDB" id="4158424at2759"/>
<dbReference type="PANTHER" id="PTHR33048:SF162">
    <property type="entry name" value="SATRATOXIN BIOSYNTHESIS SC1 CLUSTER PROTEIN 4"/>
    <property type="match status" value="1"/>
</dbReference>
<feature type="transmembrane region" description="Helical" evidence="7">
    <location>
        <begin position="60"/>
        <end position="79"/>
    </location>
</feature>
<feature type="transmembrane region" description="Helical" evidence="7">
    <location>
        <begin position="29"/>
        <end position="48"/>
    </location>
</feature>
<feature type="transmembrane region" description="Helical" evidence="7">
    <location>
        <begin position="147"/>
        <end position="168"/>
    </location>
</feature>
<dbReference type="InterPro" id="IPR049326">
    <property type="entry name" value="Rhodopsin_dom_fungi"/>
</dbReference>
<keyword evidence="4 7" id="KW-0472">Membrane</keyword>
<feature type="region of interest" description="Disordered" evidence="6">
    <location>
        <begin position="421"/>
        <end position="445"/>
    </location>
</feature>
<feature type="transmembrane region" description="Helical" evidence="7">
    <location>
        <begin position="228"/>
        <end position="248"/>
    </location>
</feature>
<comment type="similarity">
    <text evidence="5">Belongs to the SAT4 family.</text>
</comment>
<feature type="transmembrane region" description="Helical" evidence="7">
    <location>
        <begin position="195"/>
        <end position="216"/>
    </location>
</feature>
<dbReference type="Pfam" id="PF20684">
    <property type="entry name" value="Fung_rhodopsin"/>
    <property type="match status" value="1"/>
</dbReference>
<feature type="region of interest" description="Disordered" evidence="6">
    <location>
        <begin position="370"/>
        <end position="389"/>
    </location>
</feature>
<dbReference type="HOGENOM" id="CLU_046870_5_1_1"/>
<dbReference type="Proteomes" id="UP000027920">
    <property type="component" value="Unassembled WGS sequence"/>
</dbReference>
<evidence type="ECO:0000259" key="8">
    <source>
        <dbReference type="Pfam" id="PF20684"/>
    </source>
</evidence>
<evidence type="ECO:0000256" key="7">
    <source>
        <dbReference type="SAM" id="Phobius"/>
    </source>
</evidence>
<dbReference type="GeneID" id="25275540"/>
<keyword evidence="3 7" id="KW-1133">Transmembrane helix</keyword>
<comment type="subcellular location">
    <subcellularLocation>
        <location evidence="1">Membrane</location>
        <topology evidence="1">Multi-pass membrane protein</topology>
    </subcellularLocation>
</comment>
<evidence type="ECO:0000313" key="9">
    <source>
        <dbReference type="EMBL" id="KEF62616.1"/>
    </source>
</evidence>
<feature type="domain" description="Rhodopsin" evidence="8">
    <location>
        <begin position="44"/>
        <end position="286"/>
    </location>
</feature>
<dbReference type="EMBL" id="AMGV01000001">
    <property type="protein sequence ID" value="KEF62616.1"/>
    <property type="molecule type" value="Genomic_DNA"/>
</dbReference>
<organism evidence="9 10">
    <name type="scientific">Exophiala aquamarina CBS 119918</name>
    <dbReference type="NCBI Taxonomy" id="1182545"/>
    <lineage>
        <taxon>Eukaryota</taxon>
        <taxon>Fungi</taxon>
        <taxon>Dikarya</taxon>
        <taxon>Ascomycota</taxon>
        <taxon>Pezizomycotina</taxon>
        <taxon>Eurotiomycetes</taxon>
        <taxon>Chaetothyriomycetidae</taxon>
        <taxon>Chaetothyriales</taxon>
        <taxon>Herpotrichiellaceae</taxon>
        <taxon>Exophiala</taxon>
    </lineage>
</organism>
<dbReference type="VEuPathDB" id="FungiDB:A1O9_00589"/>
<name>A0A072PRW6_9EURO</name>
<evidence type="ECO:0000256" key="2">
    <source>
        <dbReference type="ARBA" id="ARBA00022692"/>
    </source>
</evidence>
<sequence>MSTANQTEPAALPPLVGAARNLHEPGLRAVAWAGVATAGLFVSLRLFARYREAGHFFADDYWVVAAFAVLAVNALLQHLQTHSLYYVMEVSAGRLPVSEDLIIQGNIYVRYEFPIIGLMWTVLWCVKASLLALFWRLFEGLPRYRRVWWGVVVFCILSYIGCWIASAWTCHPPSTYFQFGQCSKPIDVRGGNISISYSTAVDILSDLLIMLLPLRLLRDLQISRPQKIGLSVVFCLGLAIIAVAIVRLTQIIGHERADPVGLAVWGLVESTVSVIIGCLPPLKSFLGKQISKFTGAIYGYGGGHSGGRHSGKIQGGTSGNKSPFASRLAKESDSIPLHDRGRVDVKALKDGQIVVQKDFGWQTAGGSTFDRGSSVETTDLESQKGNHSTVDEHYYGDEVKMMNKKQLEEYEIGVARPMGKRLSQRVSSHGRQVSDDARSKTSWLQ</sequence>
<evidence type="ECO:0000256" key="6">
    <source>
        <dbReference type="SAM" id="MobiDB-lite"/>
    </source>
</evidence>
<keyword evidence="2 7" id="KW-0812">Transmembrane</keyword>
<accession>A0A072PRW6</accession>
<gene>
    <name evidence="9" type="ORF">A1O9_00589</name>
</gene>
<protein>
    <recommendedName>
        <fullName evidence="8">Rhodopsin domain-containing protein</fullName>
    </recommendedName>
</protein>
<comment type="caution">
    <text evidence="9">The sequence shown here is derived from an EMBL/GenBank/DDBJ whole genome shotgun (WGS) entry which is preliminary data.</text>
</comment>
<evidence type="ECO:0000256" key="5">
    <source>
        <dbReference type="ARBA" id="ARBA00038359"/>
    </source>
</evidence>
<dbReference type="AlphaFoldDB" id="A0A072PRW6"/>